<keyword evidence="7" id="KW-0496">Mitochondrion</keyword>
<comment type="caution">
    <text evidence="12">The sequence shown here is derived from an EMBL/GenBank/DDBJ whole genome shotgun (WGS) entry which is preliminary data.</text>
</comment>
<evidence type="ECO:0000256" key="6">
    <source>
        <dbReference type="ARBA" id="ARBA00022989"/>
    </source>
</evidence>
<evidence type="ECO:0000256" key="4">
    <source>
        <dbReference type="ARBA" id="ARBA00022792"/>
    </source>
</evidence>
<dbReference type="AlphaFoldDB" id="A0A8H3TTK7"/>
<keyword evidence="8 11" id="KW-0472">Membrane</keyword>
<keyword evidence="6 11" id="KW-1133">Transmembrane helix</keyword>
<dbReference type="EMBL" id="BLZA01000019">
    <property type="protein sequence ID" value="GHJ86863.1"/>
    <property type="molecule type" value="Genomic_DNA"/>
</dbReference>
<evidence type="ECO:0000256" key="3">
    <source>
        <dbReference type="ARBA" id="ARBA00022692"/>
    </source>
</evidence>
<dbReference type="GO" id="GO:0000001">
    <property type="term" value="P:mitochondrion inheritance"/>
    <property type="evidence" value="ECO:0007669"/>
    <property type="project" value="InterPro"/>
</dbReference>
<keyword evidence="4" id="KW-0999">Mitochondrion inner membrane</keyword>
<comment type="similarity">
    <text evidence="2">Belongs to the MDM31/MDM32 family.</text>
</comment>
<feature type="transmembrane region" description="Helical" evidence="11">
    <location>
        <begin position="161"/>
        <end position="185"/>
    </location>
</feature>
<comment type="subcellular location">
    <subcellularLocation>
        <location evidence="1">Mitochondrion inner membrane</location>
    </subcellularLocation>
</comment>
<feature type="region of interest" description="Disordered" evidence="10">
    <location>
        <begin position="54"/>
        <end position="94"/>
    </location>
</feature>
<evidence type="ECO:0000313" key="13">
    <source>
        <dbReference type="Proteomes" id="UP000620104"/>
    </source>
</evidence>
<evidence type="ECO:0000256" key="2">
    <source>
        <dbReference type="ARBA" id="ARBA00005687"/>
    </source>
</evidence>
<evidence type="ECO:0000256" key="5">
    <source>
        <dbReference type="ARBA" id="ARBA00022946"/>
    </source>
</evidence>
<comment type="function">
    <text evidence="9">Involved in the organization of the mitochondrial membranes and the global structure of the mitochondria. Also required for mitochondrial distribution and mobility as well as for the maintenance of mitochondrial DNA nucleoids structures.</text>
</comment>
<feature type="compositionally biased region" description="Polar residues" evidence="10">
    <location>
        <begin position="582"/>
        <end position="596"/>
    </location>
</feature>
<evidence type="ECO:0000256" key="9">
    <source>
        <dbReference type="ARBA" id="ARBA00025191"/>
    </source>
</evidence>
<reference evidence="12" key="1">
    <citation type="submission" date="2020-07" db="EMBL/GenBank/DDBJ databases">
        <title>Draft Genome Sequence of a Deep-Sea Yeast, Naganishia (Cryptococcus) liquefaciens strain N6.</title>
        <authorList>
            <person name="Han Y.W."/>
            <person name="Kajitani R."/>
            <person name="Morimoto H."/>
            <person name="Parhat M."/>
            <person name="Tsubouchi H."/>
            <person name="Bakenova O."/>
            <person name="Ogata M."/>
            <person name="Argunhan B."/>
            <person name="Aoki R."/>
            <person name="Kajiwara S."/>
            <person name="Itoh T."/>
            <person name="Iwasaki H."/>
        </authorList>
    </citation>
    <scope>NUCLEOTIDE SEQUENCE</scope>
    <source>
        <strain evidence="12">N6</strain>
    </source>
</reference>
<feature type="region of interest" description="Disordered" evidence="10">
    <location>
        <begin position="271"/>
        <end position="295"/>
    </location>
</feature>
<evidence type="ECO:0000256" key="8">
    <source>
        <dbReference type="ARBA" id="ARBA00023136"/>
    </source>
</evidence>
<evidence type="ECO:0000313" key="12">
    <source>
        <dbReference type="EMBL" id="GHJ86863.1"/>
    </source>
</evidence>
<dbReference type="PANTHER" id="PTHR31068:SF0">
    <property type="entry name" value="MITOCHONDRIAL DISTRIBUTION AND MORPHOLOGY PROTEIN 31"/>
    <property type="match status" value="1"/>
</dbReference>
<feature type="region of interest" description="Disordered" evidence="10">
    <location>
        <begin position="550"/>
        <end position="601"/>
    </location>
</feature>
<evidence type="ECO:0000256" key="10">
    <source>
        <dbReference type="SAM" id="MobiDB-lite"/>
    </source>
</evidence>
<dbReference type="Proteomes" id="UP000620104">
    <property type="component" value="Unassembled WGS sequence"/>
</dbReference>
<accession>A0A8H3TTK7</accession>
<dbReference type="OrthoDB" id="17678at2759"/>
<keyword evidence="5" id="KW-0809">Transit peptide</keyword>
<dbReference type="PANTHER" id="PTHR31068">
    <property type="entry name" value="MITOCHONDRIAL DISTRIBUTION AND MORPHOLOGY PROTEIN 31"/>
    <property type="match status" value="1"/>
</dbReference>
<evidence type="ECO:0000256" key="11">
    <source>
        <dbReference type="SAM" id="Phobius"/>
    </source>
</evidence>
<evidence type="ECO:0000256" key="1">
    <source>
        <dbReference type="ARBA" id="ARBA00004273"/>
    </source>
</evidence>
<name>A0A8H3TTK7_9TREE</name>
<dbReference type="Pfam" id="PF08118">
    <property type="entry name" value="MDM31_MDM32"/>
    <property type="match status" value="1"/>
</dbReference>
<protein>
    <submittedName>
        <fullName evidence="12">Uncharacterized protein</fullName>
    </submittedName>
</protein>
<organism evidence="12 13">
    <name type="scientific">Naganishia liquefaciens</name>
    <dbReference type="NCBI Taxonomy" id="104408"/>
    <lineage>
        <taxon>Eukaryota</taxon>
        <taxon>Fungi</taxon>
        <taxon>Dikarya</taxon>
        <taxon>Basidiomycota</taxon>
        <taxon>Agaricomycotina</taxon>
        <taxon>Tremellomycetes</taxon>
        <taxon>Filobasidiales</taxon>
        <taxon>Filobasidiaceae</taxon>
        <taxon>Naganishia</taxon>
    </lineage>
</organism>
<dbReference type="GO" id="GO:0005743">
    <property type="term" value="C:mitochondrial inner membrane"/>
    <property type="evidence" value="ECO:0007669"/>
    <property type="project" value="UniProtKB-SubCell"/>
</dbReference>
<keyword evidence="3 11" id="KW-0812">Transmembrane</keyword>
<dbReference type="InterPro" id="IPR012571">
    <property type="entry name" value="Mdm31/Mdm32"/>
</dbReference>
<proteinExistence type="inferred from homology"/>
<gene>
    <name evidence="12" type="ORF">NliqN6_3265</name>
</gene>
<sequence length="746" mass="83683">MSLTTPLRSSTVRLARNPLFSHEQQSLAFPAIHGYFHARALQAFRQTRTIHGSAVERNGGNDEEKQSGVGNPSDPPSRPHAATSPKNLTATGKYPGHAQDYIPLIRRLLPHLPTPHNPLHRPTKEELLAAATSFWQRLRIRFKWFSIRGWRRFNADDLSAFLSWFLVGNTLWVVLGTTTFISAIFATLNSLSLQSYVAKLLSDYLTQNTGFTVVFESAIVPKWGASTITFKNVYVSRRPLEDEEDEEVDEAPRKTASAAILAAIRSKIMDDKIPPRKTQPPTSPARTAESSEERHARLRRDHNYTMFDLNFEEIDVTFSLPRWLDGKGLVENAVIKGVRGVIDRRHVWWDTSVPLKPEDFRHETRRGDFELEALDIEDFLVTVYQPSGQRPFNVSIFNASIGQFRKRWMFFDMMSAEAIVGQYDNCLFSLHKPQKLGKSSQEEKDERIKRLARFRIDGLPIEHAQYATGFQGPMSWLTAGKVDAVLDIKFPRHPDEEVDINAILSQIGRNVAEIAKEAVVDGRSGTSPDNARRKLEQAASAEAAAQQALASLKTEETDREVIPGQHRLARPALRPPEESSSRLRTQNNHEPQQRLSSELEGDDIKLRERQVKIDIDLRFRDIKAAVPMYTADLSVSNNALIRPIVAFMNANRTLIPIHCTVMAPLSDFDGAWTLFETGLTGSISAQMTSALVHHVSSSTANQQRMRTVGVWGVQRGAEAVLNVVRAMVDPMHGGQTQQVVSTGNGA</sequence>
<dbReference type="GO" id="GO:0007005">
    <property type="term" value="P:mitochondrion organization"/>
    <property type="evidence" value="ECO:0007669"/>
    <property type="project" value="InterPro"/>
</dbReference>
<keyword evidence="13" id="KW-1185">Reference proteome</keyword>
<evidence type="ECO:0000256" key="7">
    <source>
        <dbReference type="ARBA" id="ARBA00023128"/>
    </source>
</evidence>